<evidence type="ECO:0000313" key="1">
    <source>
        <dbReference type="EMBL" id="TKC98642.1"/>
    </source>
</evidence>
<dbReference type="RefSeq" id="WP_136934471.1">
    <property type="nucleotide sequence ID" value="NZ_SSMQ01000065.1"/>
</dbReference>
<name>A0A4U1IW48_9BACT</name>
<proteinExistence type="predicted"/>
<dbReference type="AlphaFoldDB" id="A0A4U1IW48"/>
<accession>A0A4U1IW48</accession>
<gene>
    <name evidence="1" type="ORF">E8A74_40435</name>
</gene>
<keyword evidence="2" id="KW-1185">Reference proteome</keyword>
<dbReference type="Proteomes" id="UP000309215">
    <property type="component" value="Unassembled WGS sequence"/>
</dbReference>
<reference evidence="1 2" key="1">
    <citation type="submission" date="2019-04" db="EMBL/GenBank/DDBJ databases">
        <authorList>
            <person name="Li Y."/>
            <person name="Wang J."/>
        </authorList>
    </citation>
    <scope>NUCLEOTIDE SEQUENCE [LARGE SCALE GENOMIC DNA]</scope>
    <source>
        <strain evidence="1 2">DSM 14668</strain>
    </source>
</reference>
<evidence type="ECO:0000313" key="2">
    <source>
        <dbReference type="Proteomes" id="UP000309215"/>
    </source>
</evidence>
<sequence>MRALELLEEGALVLGAVLDPLLELLEVLADAFDRDLARRRGGLSFELGKVRFDHLEFGA</sequence>
<comment type="caution">
    <text evidence="1">The sequence shown here is derived from an EMBL/GenBank/DDBJ whole genome shotgun (WGS) entry which is preliminary data.</text>
</comment>
<protein>
    <submittedName>
        <fullName evidence="1">Uncharacterized protein</fullName>
    </submittedName>
</protein>
<organism evidence="1 2">
    <name type="scientific">Polyangium fumosum</name>
    <dbReference type="NCBI Taxonomy" id="889272"/>
    <lineage>
        <taxon>Bacteria</taxon>
        <taxon>Pseudomonadati</taxon>
        <taxon>Myxococcota</taxon>
        <taxon>Polyangia</taxon>
        <taxon>Polyangiales</taxon>
        <taxon>Polyangiaceae</taxon>
        <taxon>Polyangium</taxon>
    </lineage>
</organism>
<dbReference type="EMBL" id="SSMQ01000065">
    <property type="protein sequence ID" value="TKC98642.1"/>
    <property type="molecule type" value="Genomic_DNA"/>
</dbReference>